<reference evidence="4" key="2">
    <citation type="journal article" date="2018" name="Genome Biol.">
        <title>SKESA: strategic k-mer extension for scrupulous assemblies.</title>
        <authorList>
            <person name="Souvorov A."/>
            <person name="Agarwala R."/>
            <person name="Lipman D.J."/>
        </authorList>
    </citation>
    <scope>NUCLEOTIDE SEQUENCE</scope>
    <source>
        <strain evidence="4">11-1391</strain>
    </source>
</reference>
<evidence type="ECO:0000256" key="1">
    <source>
        <dbReference type="SAM" id="Coils"/>
    </source>
</evidence>
<keyword evidence="1" id="KW-0175">Coiled coil</keyword>
<dbReference type="Proteomes" id="UP000230639">
    <property type="component" value="Chromosome"/>
</dbReference>
<dbReference type="EMBL" id="DAAMII010000024">
    <property type="protein sequence ID" value="HAC6766656.1"/>
    <property type="molecule type" value="Genomic_DNA"/>
</dbReference>
<accession>A0A2I5HF12</accession>
<protein>
    <submittedName>
        <fullName evidence="2">Uncharacterized protein</fullName>
    </submittedName>
</protein>
<dbReference type="EMBL" id="CP023345">
    <property type="protein sequence ID" value="ATW54137.1"/>
    <property type="molecule type" value="Genomic_DNA"/>
</dbReference>
<feature type="coiled-coil region" evidence="1">
    <location>
        <begin position="227"/>
        <end position="254"/>
    </location>
</feature>
<dbReference type="EMBL" id="RSHK01000055">
    <property type="protein sequence ID" value="MIE72994.1"/>
    <property type="molecule type" value="Genomic_DNA"/>
</dbReference>
<dbReference type="RefSeq" id="WP_063390566.1">
    <property type="nucleotide sequence ID" value="NZ_CP011288.1"/>
</dbReference>
<reference evidence="5" key="5">
    <citation type="submission" date="2018-08" db="EMBL/GenBank/DDBJ databases">
        <authorList>
            <consortium name="GenomeTrakr network: Whole genome sequencing for foodborne pathogen traceback"/>
        </authorList>
    </citation>
    <scope>NUCLEOTIDE SEQUENCE [LARGE SCALE GENOMIC DNA]</scope>
    <source>
        <strain evidence="5">FMA0132</strain>
    </source>
</reference>
<evidence type="ECO:0000313" key="3">
    <source>
        <dbReference type="EMBL" id="ECJ4379909.1"/>
    </source>
</evidence>
<dbReference type="EMBL" id="AAIYJF010000023">
    <property type="protein sequence ID" value="ECJ4379909.1"/>
    <property type="molecule type" value="Genomic_DNA"/>
</dbReference>
<gene>
    <name evidence="2" type="ORF">CNQ75_06070</name>
    <name evidence="3" type="ORF">DLB95_22460</name>
    <name evidence="5" type="ORF">EL06_27360</name>
    <name evidence="4" type="ORF">G0D47_18790</name>
</gene>
<organism evidence="2 6">
    <name type="scientific">Salmonella diarizonae</name>
    <dbReference type="NCBI Taxonomy" id="59204"/>
    <lineage>
        <taxon>Bacteria</taxon>
        <taxon>Pseudomonadati</taxon>
        <taxon>Pseudomonadota</taxon>
        <taxon>Gammaproteobacteria</taxon>
        <taxon>Enterobacterales</taxon>
        <taxon>Enterobacteriaceae</taxon>
        <taxon>Salmonella</taxon>
    </lineage>
</organism>
<dbReference type="AlphaFoldDB" id="A0A2I5HF12"/>
<evidence type="ECO:0000313" key="4">
    <source>
        <dbReference type="EMBL" id="HAC6766656.1"/>
    </source>
</evidence>
<dbReference type="Proteomes" id="UP000885362">
    <property type="component" value="Unassembled WGS sequence"/>
</dbReference>
<reference evidence="2 6" key="1">
    <citation type="submission" date="2017-09" db="EMBL/GenBank/DDBJ databases">
        <title>Complete genome of Salmonella enterica subsp. diarizonae isolated from stool of a patient with bacterial enteropathy.</title>
        <authorList>
            <person name="Zhou J."/>
            <person name="Chen Q."/>
            <person name="Guo L."/>
            <person name="Fan J."/>
        </authorList>
    </citation>
    <scope>NUCLEOTIDE SEQUENCE [LARGE SCALE GENOMIC DNA]</scope>
    <source>
        <strain evidence="2 6">HZS154</strain>
    </source>
</reference>
<sequence>MKTSHQPFSSFIGHLNKSVYAKQPLTHSLCSGRVSFSHIKAIDKKIAECIKHGIYISATDQLQLLQLRDIIVKQKSHCTQKKLAKFDEILKNLPAIKSESCKIWELITEYQNINAKRMDLNKQRNDSFQRLYSYFNAMADYDYNVPPAVRMLFERLIAAKNGMRMLAEFQHFTQIYNVTIPIDCSIPDNCSGIKNRQQALTAPPSISLNWAEISNKIDEIFMLDLELYNYKQNIDQLQNKIKEIAGTLVVLNNAEYLEYLKSTAG</sequence>
<reference evidence="3" key="3">
    <citation type="submission" date="2018-05" db="EMBL/GenBank/DDBJ databases">
        <authorList>
            <person name="Ashton P.M."/>
            <person name="Dallman T."/>
            <person name="Nair S."/>
            <person name="De Pinna E."/>
            <person name="Peters T."/>
            <person name="Grant K."/>
        </authorList>
    </citation>
    <scope>NUCLEOTIDE SEQUENCE [LARGE SCALE GENOMIC DNA]</scope>
    <source>
        <strain evidence="3">474878</strain>
    </source>
</reference>
<evidence type="ECO:0000313" key="2">
    <source>
        <dbReference type="EMBL" id="ATW54137.1"/>
    </source>
</evidence>
<proteinExistence type="predicted"/>
<dbReference type="Proteomes" id="UP000839781">
    <property type="component" value="Unassembled WGS sequence"/>
</dbReference>
<name>A0A2I5HF12_SALDZ</name>
<evidence type="ECO:0000313" key="6">
    <source>
        <dbReference type="Proteomes" id="UP000230639"/>
    </source>
</evidence>
<reference evidence="4" key="4">
    <citation type="submission" date="2018-07" db="EMBL/GenBank/DDBJ databases">
        <authorList>
            <consortium name="NCBI Pathogen Detection Project"/>
        </authorList>
    </citation>
    <scope>NUCLEOTIDE SEQUENCE</scope>
    <source>
        <strain evidence="4">11-1391</strain>
    </source>
</reference>
<evidence type="ECO:0000313" key="5">
    <source>
        <dbReference type="EMBL" id="MIE72994.1"/>
    </source>
</evidence>